<dbReference type="GO" id="GO:0002939">
    <property type="term" value="P:tRNA N1-guanine methylation"/>
    <property type="evidence" value="ECO:0007669"/>
    <property type="project" value="TreeGrafter"/>
</dbReference>
<dbReference type="NCBIfam" id="TIGR00088">
    <property type="entry name" value="trmD"/>
    <property type="match status" value="1"/>
</dbReference>
<dbReference type="NCBIfam" id="NF000648">
    <property type="entry name" value="PRK00026.1"/>
    <property type="match status" value="1"/>
</dbReference>
<dbReference type="GO" id="GO:0005829">
    <property type="term" value="C:cytosol"/>
    <property type="evidence" value="ECO:0007669"/>
    <property type="project" value="TreeGrafter"/>
</dbReference>
<feature type="domain" description="tRNA methyltransferase TRMD/TRM10-type" evidence="19">
    <location>
        <begin position="1"/>
        <end position="200"/>
    </location>
</feature>
<dbReference type="InterPro" id="IPR029028">
    <property type="entry name" value="Alpha/beta_knot_MTases"/>
</dbReference>
<proteinExistence type="inferred from homology"/>
<feature type="binding site" evidence="15 16">
    <location>
        <begin position="141"/>
        <end position="146"/>
    </location>
    <ligand>
        <name>S-adenosyl-L-methionine</name>
        <dbReference type="ChEBI" id="CHEBI:59789"/>
    </ligand>
</feature>
<comment type="subcellular location">
    <subcellularLocation>
        <location evidence="2 15 17">Cytoplasm</location>
    </subcellularLocation>
</comment>
<dbReference type="InterPro" id="IPR002649">
    <property type="entry name" value="tRNA_m1G_MeTrfase_TrmD"/>
</dbReference>
<evidence type="ECO:0000259" key="19">
    <source>
        <dbReference type="Pfam" id="PF01746"/>
    </source>
</evidence>
<evidence type="ECO:0000256" key="7">
    <source>
        <dbReference type="ARBA" id="ARBA00022490"/>
    </source>
</evidence>
<evidence type="ECO:0000256" key="10">
    <source>
        <dbReference type="ARBA" id="ARBA00022691"/>
    </source>
</evidence>
<evidence type="ECO:0000256" key="18">
    <source>
        <dbReference type="SAM" id="MobiDB-lite"/>
    </source>
</evidence>
<evidence type="ECO:0000313" key="20">
    <source>
        <dbReference type="EMBL" id="OGY67508.1"/>
    </source>
</evidence>
<feature type="binding site" evidence="15 16">
    <location>
        <position position="121"/>
    </location>
    <ligand>
        <name>S-adenosyl-L-methionine</name>
        <dbReference type="ChEBI" id="CHEBI:59789"/>
    </ligand>
</feature>
<evidence type="ECO:0000256" key="5">
    <source>
        <dbReference type="ARBA" id="ARBA00012807"/>
    </source>
</evidence>
<evidence type="ECO:0000313" key="21">
    <source>
        <dbReference type="Proteomes" id="UP000177690"/>
    </source>
</evidence>
<keyword evidence="10 15" id="KW-0949">S-adenosyl-L-methionine</keyword>
<feature type="region of interest" description="Disordered" evidence="18">
    <location>
        <begin position="194"/>
        <end position="217"/>
    </location>
</feature>
<comment type="caution">
    <text evidence="20">The sequence shown here is derived from an EMBL/GenBank/DDBJ whole genome shotgun (WGS) entry which is preliminary data.</text>
</comment>
<dbReference type="Gene3D" id="3.40.1280.10">
    <property type="match status" value="1"/>
</dbReference>
<keyword evidence="8 15" id="KW-0489">Methyltransferase</keyword>
<comment type="similarity">
    <text evidence="3 15 17">Belongs to the RNA methyltransferase TrmD family.</text>
</comment>
<evidence type="ECO:0000256" key="3">
    <source>
        <dbReference type="ARBA" id="ARBA00007630"/>
    </source>
</evidence>
<accession>A0A1G1ZS11</accession>
<dbReference type="STRING" id="1798409.A3I24_00220"/>
<sequence length="246" mass="27798">MKFDILTIFPNIFQSYFNESILKRAQKNGLIKIASHNLRNFTADKHHKVDDSPYGGGPGMVIKIEPIFKAVQHLKVKSHKALPAGRQVKTRVILFSTRGKKLDSKVAKRLSKYDQLILICGRYEGVDERVAQYIADEEISIGDYVLSGGELPAMILVEAVSRYLPGVLGKYESLEDIKGSYPVYTKPEIFKPRTPPRARLARGGKNPAKGEARQRRQALRTWKVPKILLSGNHKKINEWRKIHGGL</sequence>
<dbReference type="InterPro" id="IPR016009">
    <property type="entry name" value="tRNA_MeTrfase_TRMD/TRM10"/>
</dbReference>
<evidence type="ECO:0000256" key="6">
    <source>
        <dbReference type="ARBA" id="ARBA00014679"/>
    </source>
</evidence>
<comment type="function">
    <text evidence="1 15 17">Specifically methylates guanosine-37 in various tRNAs.</text>
</comment>
<dbReference type="AlphaFoldDB" id="A0A1G1ZS11"/>
<evidence type="ECO:0000256" key="14">
    <source>
        <dbReference type="ARBA" id="ARBA00047783"/>
    </source>
</evidence>
<dbReference type="PANTHER" id="PTHR46417">
    <property type="entry name" value="TRNA (GUANINE-N(1)-)-METHYLTRANSFERASE"/>
    <property type="match status" value="1"/>
</dbReference>
<evidence type="ECO:0000256" key="8">
    <source>
        <dbReference type="ARBA" id="ARBA00022603"/>
    </source>
</evidence>
<dbReference type="EC" id="2.1.1.228" evidence="5 15"/>
<comment type="catalytic activity">
    <reaction evidence="14 15 17">
        <text>guanosine(37) in tRNA + S-adenosyl-L-methionine = N(1)-methylguanosine(37) in tRNA + S-adenosyl-L-homocysteine + H(+)</text>
        <dbReference type="Rhea" id="RHEA:36899"/>
        <dbReference type="Rhea" id="RHEA-COMP:10145"/>
        <dbReference type="Rhea" id="RHEA-COMP:10147"/>
        <dbReference type="ChEBI" id="CHEBI:15378"/>
        <dbReference type="ChEBI" id="CHEBI:57856"/>
        <dbReference type="ChEBI" id="CHEBI:59789"/>
        <dbReference type="ChEBI" id="CHEBI:73542"/>
        <dbReference type="ChEBI" id="CHEBI:74269"/>
        <dbReference type="EC" id="2.1.1.228"/>
    </reaction>
</comment>
<evidence type="ECO:0000256" key="4">
    <source>
        <dbReference type="ARBA" id="ARBA00011738"/>
    </source>
</evidence>
<evidence type="ECO:0000256" key="15">
    <source>
        <dbReference type="HAMAP-Rule" id="MF_00605"/>
    </source>
</evidence>
<evidence type="ECO:0000256" key="2">
    <source>
        <dbReference type="ARBA" id="ARBA00004496"/>
    </source>
</evidence>
<dbReference type="CDD" id="cd18080">
    <property type="entry name" value="TrmD-like"/>
    <property type="match status" value="1"/>
</dbReference>
<gene>
    <name evidence="15" type="primary">trmD</name>
    <name evidence="20" type="ORF">A3I24_00220</name>
</gene>
<dbReference type="Pfam" id="PF01746">
    <property type="entry name" value="tRNA_m1G_MT"/>
    <property type="match status" value="1"/>
</dbReference>
<dbReference type="InterPro" id="IPR029026">
    <property type="entry name" value="tRNA_m1G_MTases_N"/>
</dbReference>
<evidence type="ECO:0000256" key="9">
    <source>
        <dbReference type="ARBA" id="ARBA00022679"/>
    </source>
</evidence>
<keyword evidence="11 15" id="KW-0819">tRNA processing</keyword>
<dbReference type="GO" id="GO:0052906">
    <property type="term" value="F:tRNA (guanine(37)-N1)-methyltransferase activity"/>
    <property type="evidence" value="ECO:0007669"/>
    <property type="project" value="UniProtKB-UniRule"/>
</dbReference>
<dbReference type="HAMAP" id="MF_00605">
    <property type="entry name" value="TrmD"/>
    <property type="match status" value="1"/>
</dbReference>
<comment type="subunit">
    <text evidence="4 15 17">Homodimer.</text>
</comment>
<protein>
    <recommendedName>
        <fullName evidence="6 15">tRNA (guanine-N(1)-)-methyltransferase</fullName>
        <ecNumber evidence="5 15">2.1.1.228</ecNumber>
    </recommendedName>
    <alternativeName>
        <fullName evidence="12 15">M1G-methyltransferase</fullName>
    </alternativeName>
    <alternativeName>
        <fullName evidence="13 15">tRNA [GM37] methyltransferase</fullName>
    </alternativeName>
</protein>
<dbReference type="Gene3D" id="1.10.1270.20">
    <property type="entry name" value="tRNA(m1g37)methyltransferase, domain 2"/>
    <property type="match status" value="1"/>
</dbReference>
<name>A0A1G1ZS11_9BACT</name>
<keyword evidence="7 15" id="KW-0963">Cytoplasm</keyword>
<evidence type="ECO:0000256" key="17">
    <source>
        <dbReference type="RuleBase" id="RU003464"/>
    </source>
</evidence>
<dbReference type="InterPro" id="IPR023148">
    <property type="entry name" value="tRNA_m1G_MeTrfase_C_sf"/>
</dbReference>
<keyword evidence="9 15" id="KW-0808">Transferase</keyword>
<evidence type="ECO:0000256" key="13">
    <source>
        <dbReference type="ARBA" id="ARBA00033392"/>
    </source>
</evidence>
<dbReference type="EMBL" id="MHJL01000021">
    <property type="protein sequence ID" value="OGY67508.1"/>
    <property type="molecule type" value="Genomic_DNA"/>
</dbReference>
<dbReference type="Proteomes" id="UP000177690">
    <property type="component" value="Unassembled WGS sequence"/>
</dbReference>
<dbReference type="PANTHER" id="PTHR46417:SF1">
    <property type="entry name" value="TRNA (GUANINE-N(1)-)-METHYLTRANSFERASE"/>
    <property type="match status" value="1"/>
</dbReference>
<evidence type="ECO:0000256" key="11">
    <source>
        <dbReference type="ARBA" id="ARBA00022694"/>
    </source>
</evidence>
<dbReference type="PIRSF" id="PIRSF000386">
    <property type="entry name" value="tRNA_mtase"/>
    <property type="match status" value="1"/>
</dbReference>
<dbReference type="FunFam" id="3.40.1280.10:FF:000001">
    <property type="entry name" value="tRNA (guanine-N(1)-)-methyltransferase"/>
    <property type="match status" value="1"/>
</dbReference>
<organism evidence="20 21">
    <name type="scientific">Candidatus Harrisonbacteria bacterium RIFCSPLOWO2_02_FULL_41_13b</name>
    <dbReference type="NCBI Taxonomy" id="1798409"/>
    <lineage>
        <taxon>Bacteria</taxon>
        <taxon>Candidatus Harrisoniibacteriota</taxon>
    </lineage>
</organism>
<evidence type="ECO:0000256" key="16">
    <source>
        <dbReference type="PIRSR" id="PIRSR000386-1"/>
    </source>
</evidence>
<reference evidence="20 21" key="1">
    <citation type="journal article" date="2016" name="Nat. Commun.">
        <title>Thousands of microbial genomes shed light on interconnected biogeochemical processes in an aquifer system.</title>
        <authorList>
            <person name="Anantharaman K."/>
            <person name="Brown C.T."/>
            <person name="Hug L.A."/>
            <person name="Sharon I."/>
            <person name="Castelle C.J."/>
            <person name="Probst A.J."/>
            <person name="Thomas B.C."/>
            <person name="Singh A."/>
            <person name="Wilkins M.J."/>
            <person name="Karaoz U."/>
            <person name="Brodie E.L."/>
            <person name="Williams K.H."/>
            <person name="Hubbard S.S."/>
            <person name="Banfield J.F."/>
        </authorList>
    </citation>
    <scope>NUCLEOTIDE SEQUENCE [LARGE SCALE GENOMIC DNA]</scope>
</reference>
<evidence type="ECO:0000256" key="12">
    <source>
        <dbReference type="ARBA" id="ARBA00029736"/>
    </source>
</evidence>
<evidence type="ECO:0000256" key="1">
    <source>
        <dbReference type="ARBA" id="ARBA00002634"/>
    </source>
</evidence>
<dbReference type="SUPFAM" id="SSF75217">
    <property type="entry name" value="alpha/beta knot"/>
    <property type="match status" value="1"/>
</dbReference>